<gene>
    <name evidence="8" type="ORF">T459_10083</name>
</gene>
<evidence type="ECO:0000256" key="5">
    <source>
        <dbReference type="ARBA" id="ARBA00023242"/>
    </source>
</evidence>
<dbReference type="SMART" id="SM01019">
    <property type="entry name" value="B3"/>
    <property type="match status" value="2"/>
</dbReference>
<organism evidence="8 9">
    <name type="scientific">Capsicum annuum</name>
    <name type="common">Capsicum pepper</name>
    <dbReference type="NCBI Taxonomy" id="4072"/>
    <lineage>
        <taxon>Eukaryota</taxon>
        <taxon>Viridiplantae</taxon>
        <taxon>Streptophyta</taxon>
        <taxon>Embryophyta</taxon>
        <taxon>Tracheophyta</taxon>
        <taxon>Spermatophyta</taxon>
        <taxon>Magnoliopsida</taxon>
        <taxon>eudicotyledons</taxon>
        <taxon>Gunneridae</taxon>
        <taxon>Pentapetalae</taxon>
        <taxon>asterids</taxon>
        <taxon>lamiids</taxon>
        <taxon>Solanales</taxon>
        <taxon>Solanaceae</taxon>
        <taxon>Solanoideae</taxon>
        <taxon>Capsiceae</taxon>
        <taxon>Capsicum</taxon>
    </lineage>
</organism>
<dbReference type="CDD" id="cd10017">
    <property type="entry name" value="B3_DNA"/>
    <property type="match status" value="2"/>
</dbReference>
<evidence type="ECO:0000259" key="7">
    <source>
        <dbReference type="PROSITE" id="PS50863"/>
    </source>
</evidence>
<feature type="domain" description="TF-B3" evidence="7">
    <location>
        <begin position="265"/>
        <end position="360"/>
    </location>
</feature>
<keyword evidence="5" id="KW-0539">Nucleus</keyword>
<dbReference type="SUPFAM" id="SSF101936">
    <property type="entry name" value="DNA-binding pseudobarrel domain"/>
    <property type="match status" value="2"/>
</dbReference>
<evidence type="ECO:0000256" key="2">
    <source>
        <dbReference type="ARBA" id="ARBA00023015"/>
    </source>
</evidence>
<evidence type="ECO:0000256" key="3">
    <source>
        <dbReference type="ARBA" id="ARBA00023125"/>
    </source>
</evidence>
<keyword evidence="3" id="KW-0238">DNA-binding</keyword>
<dbReference type="PROSITE" id="PS50863">
    <property type="entry name" value="B3"/>
    <property type="match status" value="2"/>
</dbReference>
<evidence type="ECO:0000256" key="4">
    <source>
        <dbReference type="ARBA" id="ARBA00023163"/>
    </source>
</evidence>
<evidence type="ECO:0000256" key="1">
    <source>
        <dbReference type="ARBA" id="ARBA00004123"/>
    </source>
</evidence>
<evidence type="ECO:0000313" key="9">
    <source>
        <dbReference type="Proteomes" id="UP000222542"/>
    </source>
</evidence>
<evidence type="ECO:0000313" key="8">
    <source>
        <dbReference type="EMBL" id="PHT87977.1"/>
    </source>
</evidence>
<dbReference type="InterPro" id="IPR015300">
    <property type="entry name" value="DNA-bd_pseudobarrel_sf"/>
</dbReference>
<dbReference type="AlphaFoldDB" id="A0A1U8GG28"/>
<name>A0A1U8GG28_CAPAN</name>
<accession>A0A1U8GG28</accession>
<dbReference type="STRING" id="4072.A0A1U8GG28"/>
<dbReference type="GO" id="GO:0005634">
    <property type="term" value="C:nucleus"/>
    <property type="evidence" value="ECO:0007669"/>
    <property type="project" value="UniProtKB-SubCell"/>
</dbReference>
<comment type="caution">
    <text evidence="8">The sequence shown here is derived from an EMBL/GenBank/DDBJ whole genome shotgun (WGS) entry which is preliminary data.</text>
</comment>
<dbReference type="OrthoDB" id="635132at2759"/>
<dbReference type="Proteomes" id="UP000222542">
    <property type="component" value="Unassembled WGS sequence"/>
</dbReference>
<keyword evidence="2" id="KW-0805">Transcription regulation</keyword>
<comment type="subcellular location">
    <subcellularLocation>
        <location evidence="1">Nucleus</location>
    </subcellularLocation>
</comment>
<dbReference type="PANTHER" id="PTHR31920">
    <property type="entry name" value="B3 DOMAIN-CONTAINING"/>
    <property type="match status" value="1"/>
</dbReference>
<feature type="region of interest" description="Disordered" evidence="6">
    <location>
        <begin position="195"/>
        <end position="239"/>
    </location>
</feature>
<dbReference type="Gene3D" id="2.40.330.10">
    <property type="entry name" value="DNA-binding pseudobarrel domain"/>
    <property type="match status" value="2"/>
</dbReference>
<feature type="compositionally biased region" description="Basic and acidic residues" evidence="6">
    <location>
        <begin position="225"/>
        <end position="234"/>
    </location>
</feature>
<dbReference type="SMR" id="A0A1U8GG28"/>
<proteinExistence type="predicted"/>
<dbReference type="InterPro" id="IPR003340">
    <property type="entry name" value="B3_DNA-bd"/>
</dbReference>
<dbReference type="GO" id="GO:0003677">
    <property type="term" value="F:DNA binding"/>
    <property type="evidence" value="ECO:0007669"/>
    <property type="project" value="UniProtKB-KW"/>
</dbReference>
<keyword evidence="9" id="KW-1185">Reference proteome</keyword>
<reference evidence="8 9" key="2">
    <citation type="journal article" date="2017" name="Genome Biol.">
        <title>New reference genome sequences of hot pepper reveal the massive evolution of plant disease-resistance genes by retroduplication.</title>
        <authorList>
            <person name="Kim S."/>
            <person name="Park J."/>
            <person name="Yeom S.I."/>
            <person name="Kim Y.M."/>
            <person name="Seo E."/>
            <person name="Kim K.T."/>
            <person name="Kim M.S."/>
            <person name="Lee J.M."/>
            <person name="Cheong K."/>
            <person name="Shin H.S."/>
            <person name="Kim S.B."/>
            <person name="Han K."/>
            <person name="Lee J."/>
            <person name="Park M."/>
            <person name="Lee H.A."/>
            <person name="Lee H.Y."/>
            <person name="Lee Y."/>
            <person name="Oh S."/>
            <person name="Lee J.H."/>
            <person name="Choi E."/>
            <person name="Choi E."/>
            <person name="Lee S.E."/>
            <person name="Jeon J."/>
            <person name="Kim H."/>
            <person name="Choi G."/>
            <person name="Song H."/>
            <person name="Lee J."/>
            <person name="Lee S.C."/>
            <person name="Kwon J.K."/>
            <person name="Lee H.Y."/>
            <person name="Koo N."/>
            <person name="Hong Y."/>
            <person name="Kim R.W."/>
            <person name="Kang W.H."/>
            <person name="Huh J.H."/>
            <person name="Kang B.C."/>
            <person name="Yang T.J."/>
            <person name="Lee Y.H."/>
            <person name="Bennetzen J.L."/>
            <person name="Choi D."/>
        </authorList>
    </citation>
    <scope>NUCLEOTIDE SEQUENCE [LARGE SCALE GENOMIC DNA]</scope>
    <source>
        <strain evidence="9">cv. CM334</strain>
    </source>
</reference>
<dbReference type="EMBL" id="AYRZ02000003">
    <property type="protein sequence ID" value="PHT87977.1"/>
    <property type="molecule type" value="Genomic_DNA"/>
</dbReference>
<reference evidence="8 9" key="1">
    <citation type="journal article" date="2014" name="Nat. Genet.">
        <title>Genome sequence of the hot pepper provides insights into the evolution of pungency in Capsicum species.</title>
        <authorList>
            <person name="Kim S."/>
            <person name="Park M."/>
            <person name="Yeom S.I."/>
            <person name="Kim Y.M."/>
            <person name="Lee J.M."/>
            <person name="Lee H.A."/>
            <person name="Seo E."/>
            <person name="Choi J."/>
            <person name="Cheong K."/>
            <person name="Kim K.T."/>
            <person name="Jung K."/>
            <person name="Lee G.W."/>
            <person name="Oh S.K."/>
            <person name="Bae C."/>
            <person name="Kim S.B."/>
            <person name="Lee H.Y."/>
            <person name="Kim S.Y."/>
            <person name="Kim M.S."/>
            <person name="Kang B.C."/>
            <person name="Jo Y.D."/>
            <person name="Yang H.B."/>
            <person name="Jeong H.J."/>
            <person name="Kang W.H."/>
            <person name="Kwon J.K."/>
            <person name="Shin C."/>
            <person name="Lim J.Y."/>
            <person name="Park J.H."/>
            <person name="Huh J.H."/>
            <person name="Kim J.S."/>
            <person name="Kim B.D."/>
            <person name="Cohen O."/>
            <person name="Paran I."/>
            <person name="Suh M.C."/>
            <person name="Lee S.B."/>
            <person name="Kim Y.K."/>
            <person name="Shin Y."/>
            <person name="Noh S.J."/>
            <person name="Park J."/>
            <person name="Seo Y.S."/>
            <person name="Kwon S.Y."/>
            <person name="Kim H.A."/>
            <person name="Park J.M."/>
            <person name="Kim H.J."/>
            <person name="Choi S.B."/>
            <person name="Bosland P.W."/>
            <person name="Reeves G."/>
            <person name="Jo S.H."/>
            <person name="Lee B.W."/>
            <person name="Cho H.T."/>
            <person name="Choi H.S."/>
            <person name="Lee M.S."/>
            <person name="Yu Y."/>
            <person name="Do Choi Y."/>
            <person name="Park B.S."/>
            <person name="van Deynze A."/>
            <person name="Ashrafi H."/>
            <person name="Hill T."/>
            <person name="Kim W.T."/>
            <person name="Pai H.S."/>
            <person name="Ahn H.K."/>
            <person name="Yeam I."/>
            <person name="Giovannoni J.J."/>
            <person name="Rose J.K."/>
            <person name="Sorensen I."/>
            <person name="Lee S.J."/>
            <person name="Kim R.W."/>
            <person name="Choi I.Y."/>
            <person name="Choi B.S."/>
            <person name="Lim J.S."/>
            <person name="Lee Y.H."/>
            <person name="Choi D."/>
        </authorList>
    </citation>
    <scope>NUCLEOTIDE SEQUENCE [LARGE SCALE GENOMIC DNA]</scope>
    <source>
        <strain evidence="9">cv. CM334</strain>
    </source>
</reference>
<protein>
    <recommendedName>
        <fullName evidence="7">TF-B3 domain-containing protein</fullName>
    </recommendedName>
</protein>
<dbReference type="Pfam" id="PF02362">
    <property type="entry name" value="B3"/>
    <property type="match status" value="2"/>
</dbReference>
<evidence type="ECO:0000256" key="6">
    <source>
        <dbReference type="SAM" id="MobiDB-lite"/>
    </source>
</evidence>
<dbReference type="PANTHER" id="PTHR31920:SF112">
    <property type="entry name" value="TF-B3 DOMAIN-CONTAINING PROTEIN"/>
    <property type="match status" value="1"/>
</dbReference>
<dbReference type="InterPro" id="IPR050655">
    <property type="entry name" value="Plant_B3_domain"/>
</dbReference>
<keyword evidence="4" id="KW-0804">Transcription</keyword>
<feature type="domain" description="TF-B3" evidence="7">
    <location>
        <begin position="11"/>
        <end position="105"/>
    </location>
</feature>
<sequence>MEACHDEKRVLCFFKVLIEALCFQVLYIPSTFARSVSHLTDQETYLEDSKGRRWRARVCKHDGRLAIKQGWPEFSSEHGLKLGNFVVFRYVPSSQPFIVQIFGTSGCEKIRFCSDKGEKVARAYLEATPPLLQTTSGKAESEKATDIDAGTGKGKAAICVDESFGMIDRDAQNDQEDGRLCLDLTSFELPASKPLAQGTSSCDNGKGKRRASTSPEEIRTSPLGPKDKKFKEASQFDSGEECANNIEEVINSEPSDSGGAPSSNADIVSCLVKVDGRDFLELPESWPKHFLERSKKGRMIIFLRGPDKRKWTAFYHSKSCFDVLTYGWKQFTEIYGLNPGDDCVFQLVNRPGCIVDVYKI</sequence>
<dbReference type="Gramene" id="PHT87977">
    <property type="protein sequence ID" value="PHT87977"/>
    <property type="gene ID" value="T459_10083"/>
</dbReference>